<dbReference type="Pfam" id="PF14223">
    <property type="entry name" value="Retrotran_gag_2"/>
    <property type="match status" value="1"/>
</dbReference>
<feature type="non-terminal residue" evidence="2">
    <location>
        <position position="1"/>
    </location>
</feature>
<dbReference type="PANTHER" id="PTHR35317:SF31">
    <property type="entry name" value="DUF4219 DOMAIN-CONTAINING PROTEIN"/>
    <property type="match status" value="1"/>
</dbReference>
<feature type="region of interest" description="Disordered" evidence="1">
    <location>
        <begin position="219"/>
        <end position="263"/>
    </location>
</feature>
<accession>A0A2Z7AB73</accession>
<protein>
    <submittedName>
        <fullName evidence="2">Uncharacterized protein</fullName>
    </submittedName>
</protein>
<proteinExistence type="predicted"/>
<evidence type="ECO:0000313" key="2">
    <source>
        <dbReference type="EMBL" id="KZV18615.1"/>
    </source>
</evidence>
<reference evidence="2 3" key="1">
    <citation type="journal article" date="2015" name="Proc. Natl. Acad. Sci. U.S.A.">
        <title>The resurrection genome of Boea hygrometrica: A blueprint for survival of dehydration.</title>
        <authorList>
            <person name="Xiao L."/>
            <person name="Yang G."/>
            <person name="Zhang L."/>
            <person name="Yang X."/>
            <person name="Zhao S."/>
            <person name="Ji Z."/>
            <person name="Zhou Q."/>
            <person name="Hu M."/>
            <person name="Wang Y."/>
            <person name="Chen M."/>
            <person name="Xu Y."/>
            <person name="Jin H."/>
            <person name="Xiao X."/>
            <person name="Hu G."/>
            <person name="Bao F."/>
            <person name="Hu Y."/>
            <person name="Wan P."/>
            <person name="Li L."/>
            <person name="Deng X."/>
            <person name="Kuang T."/>
            <person name="Xiang C."/>
            <person name="Zhu J.K."/>
            <person name="Oliver M.J."/>
            <person name="He Y."/>
        </authorList>
    </citation>
    <scope>NUCLEOTIDE SEQUENCE [LARGE SCALE GENOMIC DNA]</scope>
    <source>
        <strain evidence="3">cv. XS01</strain>
    </source>
</reference>
<name>A0A2Z7AB73_9LAMI</name>
<dbReference type="EMBL" id="KV017300">
    <property type="protein sequence ID" value="KZV18615.1"/>
    <property type="molecule type" value="Genomic_DNA"/>
</dbReference>
<dbReference type="AlphaFoldDB" id="A0A2Z7AB73"/>
<evidence type="ECO:0000256" key="1">
    <source>
        <dbReference type="SAM" id="MobiDB-lite"/>
    </source>
</evidence>
<evidence type="ECO:0000313" key="3">
    <source>
        <dbReference type="Proteomes" id="UP000250235"/>
    </source>
</evidence>
<keyword evidence="3" id="KW-1185">Reference proteome</keyword>
<dbReference type="PANTHER" id="PTHR35317">
    <property type="entry name" value="OS04G0629600 PROTEIN"/>
    <property type="match status" value="1"/>
</dbReference>
<feature type="region of interest" description="Disordered" evidence="1">
    <location>
        <begin position="119"/>
        <end position="151"/>
    </location>
</feature>
<dbReference type="Proteomes" id="UP000250235">
    <property type="component" value="Unassembled WGS sequence"/>
</dbReference>
<gene>
    <name evidence="2" type="ORF">F511_37763</name>
</gene>
<organism evidence="2 3">
    <name type="scientific">Dorcoceras hygrometricum</name>
    <dbReference type="NCBI Taxonomy" id="472368"/>
    <lineage>
        <taxon>Eukaryota</taxon>
        <taxon>Viridiplantae</taxon>
        <taxon>Streptophyta</taxon>
        <taxon>Embryophyta</taxon>
        <taxon>Tracheophyta</taxon>
        <taxon>Spermatophyta</taxon>
        <taxon>Magnoliopsida</taxon>
        <taxon>eudicotyledons</taxon>
        <taxon>Gunneridae</taxon>
        <taxon>Pentapetalae</taxon>
        <taxon>asterids</taxon>
        <taxon>lamiids</taxon>
        <taxon>Lamiales</taxon>
        <taxon>Gesneriaceae</taxon>
        <taxon>Didymocarpoideae</taxon>
        <taxon>Trichosporeae</taxon>
        <taxon>Loxocarpinae</taxon>
        <taxon>Dorcoceras</taxon>
    </lineage>
</organism>
<feature type="compositionally biased region" description="Polar residues" evidence="1">
    <location>
        <begin position="122"/>
        <end position="151"/>
    </location>
</feature>
<sequence>TCATAKDIWEKLTQICEGNDETKENKLIVAQQKYESMKMKDGETMTEFDERFSVVVIELTSLGKEYSNCELALKVMRALPREWDVKTMAMRESKDLNKLELHDLFANLKAYEFELETRAETGPSTSQPTKALAATTSEQCSPSTSKTTDQLSNDVMSVREYARLFSSLLAYVPHVAGRERAKRTKFIEGFNDELYTLVLSSKPKSYAEAVDSAIDIEDGLRSRRSRARPQGAQGGRPAVQGAQSSQSSQSARQPQQQQQQLAQ</sequence>
<feature type="compositionally biased region" description="Low complexity" evidence="1">
    <location>
        <begin position="240"/>
        <end position="263"/>
    </location>
</feature>